<gene>
    <name evidence="10" type="ORF">FNZ23_06160</name>
</gene>
<dbReference type="AlphaFoldDB" id="A0A553ZP33"/>
<evidence type="ECO:0000259" key="9">
    <source>
        <dbReference type="Pfam" id="PF13622"/>
    </source>
</evidence>
<dbReference type="Pfam" id="PF02551">
    <property type="entry name" value="Acyl_CoA_thio"/>
    <property type="match status" value="1"/>
</dbReference>
<dbReference type="GO" id="GO:0009062">
    <property type="term" value="P:fatty acid catabolic process"/>
    <property type="evidence" value="ECO:0007669"/>
    <property type="project" value="TreeGrafter"/>
</dbReference>
<organism evidence="10 11">
    <name type="scientific">Streptomyces benahoarensis</name>
    <dbReference type="NCBI Taxonomy" id="2595054"/>
    <lineage>
        <taxon>Bacteria</taxon>
        <taxon>Bacillati</taxon>
        <taxon>Actinomycetota</taxon>
        <taxon>Actinomycetes</taxon>
        <taxon>Kitasatosporales</taxon>
        <taxon>Streptomycetaceae</taxon>
        <taxon>Streptomyces</taxon>
    </lineage>
</organism>
<dbReference type="FunFam" id="2.40.160.210:FF:000001">
    <property type="entry name" value="Acyl-CoA thioesterase II"/>
    <property type="match status" value="1"/>
</dbReference>
<name>A0A553ZP33_9ACTN</name>
<dbReference type="OrthoDB" id="9781019at2"/>
<dbReference type="CDD" id="cd03444">
    <property type="entry name" value="Thioesterase_II_repeat1"/>
    <property type="match status" value="1"/>
</dbReference>
<dbReference type="GO" id="GO:0006637">
    <property type="term" value="P:acyl-CoA metabolic process"/>
    <property type="evidence" value="ECO:0007669"/>
    <property type="project" value="InterPro"/>
</dbReference>
<dbReference type="Gene3D" id="2.40.160.210">
    <property type="entry name" value="Acyl-CoA thioesterase, double hotdog domain"/>
    <property type="match status" value="1"/>
</dbReference>
<dbReference type="CDD" id="cd03445">
    <property type="entry name" value="Thioesterase_II_repeat2"/>
    <property type="match status" value="1"/>
</dbReference>
<dbReference type="InterPro" id="IPR025652">
    <property type="entry name" value="TesB_C"/>
</dbReference>
<sequence length="347" mass="37231">MNDALKDLLDLLGLERIDQDIFRGASRDSLVPRVFGGQVAAQALVAAGRTVAADRPQALGSARAGEAPLQALGSARAGEAPLQALGSARAGEAPLPHSLHAYFLRPGDPGAPIVYTVDRIRDGRSFSNRRVVAVQHGQPIFHLSASFQVHEEGLEHQETMPKAPDPLSLPTAAETLPHYAGHFADPDVTRRLLRARAAIDLRYVDPPPYATPGEPREPRSQVWFRTNGSLDHLPFATGADVPADDAPPARPLLDICLVTYVSDMTLLDSVLLAHGRGGWAVGDVVGASLDHAMWFHRPLRADDWLLYDQESPTAQGGRGLGRGRIFTADGQLAVSVIQEGVIRAPRG</sequence>
<dbReference type="InterPro" id="IPR029069">
    <property type="entry name" value="HotDog_dom_sf"/>
</dbReference>
<dbReference type="Pfam" id="PF13622">
    <property type="entry name" value="4HBT_3"/>
    <property type="match status" value="1"/>
</dbReference>
<evidence type="ECO:0000256" key="6">
    <source>
        <dbReference type="ARBA" id="ARBA00071120"/>
    </source>
</evidence>
<dbReference type="InterPro" id="IPR042171">
    <property type="entry name" value="Acyl-CoA_hotdog"/>
</dbReference>
<dbReference type="RefSeq" id="WP_143940137.1">
    <property type="nucleotide sequence ID" value="NZ_VKLS01000039.1"/>
</dbReference>
<comment type="caution">
    <text evidence="10">The sequence shown here is derived from an EMBL/GenBank/DDBJ whole genome shotgun (WGS) entry which is preliminary data.</text>
</comment>
<dbReference type="PANTHER" id="PTHR11066">
    <property type="entry name" value="ACYL-COA THIOESTERASE"/>
    <property type="match status" value="1"/>
</dbReference>
<evidence type="ECO:0000313" key="11">
    <source>
        <dbReference type="Proteomes" id="UP000320888"/>
    </source>
</evidence>
<evidence type="ECO:0000259" key="8">
    <source>
        <dbReference type="Pfam" id="PF02551"/>
    </source>
</evidence>
<keyword evidence="3" id="KW-0378">Hydrolase</keyword>
<dbReference type="InterPro" id="IPR049449">
    <property type="entry name" value="TesB_ACOT8-like_N"/>
</dbReference>
<protein>
    <recommendedName>
        <fullName evidence="6">Acyl-CoA thioesterase 2</fullName>
    </recommendedName>
    <alternativeName>
        <fullName evidence="7">Thioesterase II</fullName>
    </alternativeName>
</protein>
<feature type="domain" description="Acyl-CoA thioesterase 2 C-terminal" evidence="8">
    <location>
        <begin position="247"/>
        <end position="341"/>
    </location>
</feature>
<reference evidence="10 11" key="1">
    <citation type="submission" date="2019-07" db="EMBL/GenBank/DDBJ databases">
        <title>Draft genome for Streptomyces benahoarensis MZ03-48.</title>
        <authorList>
            <person name="Gonzalez-Pimentel J.L."/>
        </authorList>
    </citation>
    <scope>NUCLEOTIDE SEQUENCE [LARGE SCALE GENOMIC DNA]</scope>
    <source>
        <strain evidence="10 11">MZ03-48</strain>
    </source>
</reference>
<dbReference type="SUPFAM" id="SSF54637">
    <property type="entry name" value="Thioesterase/thiol ester dehydrase-isomerase"/>
    <property type="match status" value="3"/>
</dbReference>
<evidence type="ECO:0000256" key="3">
    <source>
        <dbReference type="ARBA" id="ARBA00022801"/>
    </source>
</evidence>
<evidence type="ECO:0000256" key="4">
    <source>
        <dbReference type="ARBA" id="ARBA00023098"/>
    </source>
</evidence>
<accession>A0A553ZP33</accession>
<evidence type="ECO:0000256" key="7">
    <source>
        <dbReference type="ARBA" id="ARBA00079653"/>
    </source>
</evidence>
<evidence type="ECO:0000313" key="10">
    <source>
        <dbReference type="EMBL" id="TSB43155.1"/>
    </source>
</evidence>
<dbReference type="EMBL" id="VKLS01000039">
    <property type="protein sequence ID" value="TSB43155.1"/>
    <property type="molecule type" value="Genomic_DNA"/>
</dbReference>
<evidence type="ECO:0000256" key="2">
    <source>
        <dbReference type="ARBA" id="ARBA00011881"/>
    </source>
</evidence>
<dbReference type="Proteomes" id="UP000320888">
    <property type="component" value="Unassembled WGS sequence"/>
</dbReference>
<comment type="subunit">
    <text evidence="2">Homotetramer.</text>
</comment>
<comment type="similarity">
    <text evidence="1">Belongs to the C/M/P thioester hydrolase family.</text>
</comment>
<keyword evidence="11" id="KW-1185">Reference proteome</keyword>
<comment type="catalytic activity">
    <reaction evidence="5">
        <text>a fatty acyl-CoA + H2O = a fatty acid + CoA + H(+)</text>
        <dbReference type="Rhea" id="RHEA:16781"/>
        <dbReference type="ChEBI" id="CHEBI:15377"/>
        <dbReference type="ChEBI" id="CHEBI:15378"/>
        <dbReference type="ChEBI" id="CHEBI:28868"/>
        <dbReference type="ChEBI" id="CHEBI:57287"/>
        <dbReference type="ChEBI" id="CHEBI:77636"/>
        <dbReference type="EC" id="3.1.2.20"/>
    </reaction>
    <physiologicalReaction direction="left-to-right" evidence="5">
        <dbReference type="Rhea" id="RHEA:16782"/>
    </physiologicalReaction>
</comment>
<keyword evidence="4" id="KW-0443">Lipid metabolism</keyword>
<evidence type="ECO:0000256" key="5">
    <source>
        <dbReference type="ARBA" id="ARBA00050943"/>
    </source>
</evidence>
<dbReference type="InterPro" id="IPR003703">
    <property type="entry name" value="Acyl_CoA_thio"/>
</dbReference>
<feature type="domain" description="Acyl-CoA thioesterase-like N-terminal HotDog" evidence="9">
    <location>
        <begin position="33"/>
        <end position="148"/>
    </location>
</feature>
<proteinExistence type="inferred from homology"/>
<dbReference type="PANTHER" id="PTHR11066:SF34">
    <property type="entry name" value="ACYL-COENZYME A THIOESTERASE 8"/>
    <property type="match status" value="1"/>
</dbReference>
<dbReference type="GO" id="GO:0047617">
    <property type="term" value="F:fatty acyl-CoA hydrolase activity"/>
    <property type="evidence" value="ECO:0007669"/>
    <property type="project" value="UniProtKB-EC"/>
</dbReference>
<evidence type="ECO:0000256" key="1">
    <source>
        <dbReference type="ARBA" id="ARBA00006538"/>
    </source>
</evidence>